<gene>
    <name evidence="1" type="ORF">SDC9_76210</name>
</gene>
<sequence>MKEYIIISGEGYTQSPSSQDVENQQVLGYEFGADENDARESFFKRNDWQIRAGFLRQNAFAYQIIRN</sequence>
<name>A0A644YML5_9ZZZZ</name>
<protein>
    <submittedName>
        <fullName evidence="1">Uncharacterized protein</fullName>
    </submittedName>
</protein>
<dbReference type="EMBL" id="VSSQ01005574">
    <property type="protein sequence ID" value="MPM29670.1"/>
    <property type="molecule type" value="Genomic_DNA"/>
</dbReference>
<dbReference type="AlphaFoldDB" id="A0A644YML5"/>
<proteinExistence type="predicted"/>
<organism evidence="1">
    <name type="scientific">bioreactor metagenome</name>
    <dbReference type="NCBI Taxonomy" id="1076179"/>
    <lineage>
        <taxon>unclassified sequences</taxon>
        <taxon>metagenomes</taxon>
        <taxon>ecological metagenomes</taxon>
    </lineage>
</organism>
<reference evidence="1" key="1">
    <citation type="submission" date="2019-08" db="EMBL/GenBank/DDBJ databases">
        <authorList>
            <person name="Kucharzyk K."/>
            <person name="Murdoch R.W."/>
            <person name="Higgins S."/>
            <person name="Loffler F."/>
        </authorList>
    </citation>
    <scope>NUCLEOTIDE SEQUENCE</scope>
</reference>
<accession>A0A644YML5</accession>
<evidence type="ECO:0000313" key="1">
    <source>
        <dbReference type="EMBL" id="MPM29670.1"/>
    </source>
</evidence>
<comment type="caution">
    <text evidence="1">The sequence shown here is derived from an EMBL/GenBank/DDBJ whole genome shotgun (WGS) entry which is preliminary data.</text>
</comment>